<dbReference type="Proteomes" id="UP000554235">
    <property type="component" value="Unassembled WGS sequence"/>
</dbReference>
<keyword evidence="3" id="KW-1185">Reference proteome</keyword>
<organism evidence="2 3">
    <name type="scientific">Fusarium albosuccineum</name>
    <dbReference type="NCBI Taxonomy" id="1237068"/>
    <lineage>
        <taxon>Eukaryota</taxon>
        <taxon>Fungi</taxon>
        <taxon>Dikarya</taxon>
        <taxon>Ascomycota</taxon>
        <taxon>Pezizomycotina</taxon>
        <taxon>Sordariomycetes</taxon>
        <taxon>Hypocreomycetidae</taxon>
        <taxon>Hypocreales</taxon>
        <taxon>Nectriaceae</taxon>
        <taxon>Fusarium</taxon>
        <taxon>Fusarium decemcellulare species complex</taxon>
    </lineage>
</organism>
<gene>
    <name evidence="2" type="ORF">FALBO_14816</name>
</gene>
<proteinExistence type="predicted"/>
<dbReference type="Gene3D" id="3.10.129.10">
    <property type="entry name" value="Hotdog Thioesterase"/>
    <property type="match status" value="1"/>
</dbReference>
<sequence length="281" mass="30409">MLKPRSLLDLNCRTHSALPRVSILRPQPQPLVPLCRARHRIGSLINNTAPCPGLFNRSFSSRPPYKMSFPPIDTTIVCPALSLLPENTQPDCFASDLAFFASLPWTAALLKAPDAIPFLPSCRNPASPKHDQLFGRELNTDRGLSHFLSFFRAPSVAAAQDPSQNVLEIVTLVSVGEGVSGFPGVVHGGIVASLLDESMGNIFDLNQTLGKEARAFKTASVTGGLDVKFLKPVPTNSVFCVTATVEEIEDRKTSVRCELKDAKGETLAKCSSKWVALKSNL</sequence>
<dbReference type="PANTHER" id="PTHR47260:SF6">
    <property type="entry name" value="THIOESTERASE DOMAIN-CONTAINING PROTEIN"/>
    <property type="match status" value="1"/>
</dbReference>
<name>A0A8H4KYM4_9HYPO</name>
<evidence type="ECO:0000313" key="3">
    <source>
        <dbReference type="Proteomes" id="UP000554235"/>
    </source>
</evidence>
<dbReference type="SUPFAM" id="SSF54637">
    <property type="entry name" value="Thioesterase/thiol ester dehydrase-isomerase"/>
    <property type="match status" value="1"/>
</dbReference>
<evidence type="ECO:0000259" key="1">
    <source>
        <dbReference type="Pfam" id="PF03061"/>
    </source>
</evidence>
<evidence type="ECO:0000313" key="2">
    <source>
        <dbReference type="EMBL" id="KAF4458450.1"/>
    </source>
</evidence>
<dbReference type="CDD" id="cd03443">
    <property type="entry name" value="PaaI_thioesterase"/>
    <property type="match status" value="1"/>
</dbReference>
<dbReference type="InterPro" id="IPR052061">
    <property type="entry name" value="PTE-AB_protein"/>
</dbReference>
<protein>
    <recommendedName>
        <fullName evidence="1">Thioesterase domain-containing protein</fullName>
    </recommendedName>
</protein>
<dbReference type="OrthoDB" id="506431at2759"/>
<dbReference type="EMBL" id="JAADYS010002453">
    <property type="protein sequence ID" value="KAF4458450.1"/>
    <property type="molecule type" value="Genomic_DNA"/>
</dbReference>
<dbReference type="InterPro" id="IPR006683">
    <property type="entry name" value="Thioestr_dom"/>
</dbReference>
<accession>A0A8H4KYM4</accession>
<dbReference type="InterPro" id="IPR029069">
    <property type="entry name" value="HotDog_dom_sf"/>
</dbReference>
<dbReference type="AlphaFoldDB" id="A0A8H4KYM4"/>
<dbReference type="Pfam" id="PF03061">
    <property type="entry name" value="4HBT"/>
    <property type="match status" value="1"/>
</dbReference>
<dbReference type="PANTHER" id="PTHR47260">
    <property type="entry name" value="UPF0644 PROTEIN PB2B4.06"/>
    <property type="match status" value="1"/>
</dbReference>
<reference evidence="2 3" key="1">
    <citation type="submission" date="2020-01" db="EMBL/GenBank/DDBJ databases">
        <title>Identification and distribution of gene clusters putatively required for synthesis of sphingolipid metabolism inhibitors in phylogenetically diverse species of the filamentous fungus Fusarium.</title>
        <authorList>
            <person name="Kim H.-S."/>
            <person name="Busman M."/>
            <person name="Brown D.W."/>
            <person name="Divon H."/>
            <person name="Uhlig S."/>
            <person name="Proctor R.H."/>
        </authorList>
    </citation>
    <scope>NUCLEOTIDE SEQUENCE [LARGE SCALE GENOMIC DNA]</scope>
    <source>
        <strain evidence="2 3">NRRL 20459</strain>
    </source>
</reference>
<comment type="caution">
    <text evidence="2">The sequence shown here is derived from an EMBL/GenBank/DDBJ whole genome shotgun (WGS) entry which is preliminary data.</text>
</comment>
<feature type="domain" description="Thioesterase" evidence="1">
    <location>
        <begin position="184"/>
        <end position="267"/>
    </location>
</feature>